<sequence length="103" mass="11030">MTIVPLLTAAFVVELPLLFIPTSRPLATLPPELMPTLWCSTLYSARFSMLLKPGVPCIAGMSDDAVNVRVLPDCLILTVKPPSAQPEVVQTLRQVCGNIPACG</sequence>
<proteinExistence type="predicted"/>
<evidence type="ECO:0008006" key="3">
    <source>
        <dbReference type="Google" id="ProtNLM"/>
    </source>
</evidence>
<dbReference type="Proteomes" id="UP000661012">
    <property type="component" value="Unassembled WGS sequence"/>
</dbReference>
<protein>
    <recommendedName>
        <fullName evidence="3">Secreted protein</fullName>
    </recommendedName>
</protein>
<name>A0ABR9A0V0_9GAMM</name>
<evidence type="ECO:0000313" key="2">
    <source>
        <dbReference type="Proteomes" id="UP000661012"/>
    </source>
</evidence>
<organism evidence="1 2">
    <name type="scientific">Erwinia persicina</name>
    <dbReference type="NCBI Taxonomy" id="55211"/>
    <lineage>
        <taxon>Bacteria</taxon>
        <taxon>Pseudomonadati</taxon>
        <taxon>Pseudomonadota</taxon>
        <taxon>Gammaproteobacteria</taxon>
        <taxon>Enterobacterales</taxon>
        <taxon>Erwiniaceae</taxon>
        <taxon>Erwinia</taxon>
    </lineage>
</organism>
<accession>A0ABR9A0V0</accession>
<comment type="caution">
    <text evidence="1">The sequence shown here is derived from an EMBL/GenBank/DDBJ whole genome shotgun (WGS) entry which is preliminary data.</text>
</comment>
<gene>
    <name evidence="1" type="ORF">IFT93_23990</name>
</gene>
<evidence type="ECO:0000313" key="1">
    <source>
        <dbReference type="EMBL" id="MBD8109416.1"/>
    </source>
</evidence>
<keyword evidence="2" id="KW-1185">Reference proteome</keyword>
<dbReference type="RefSeq" id="WP_202939978.1">
    <property type="nucleotide sequence ID" value="NZ_JACYNN010000059.1"/>
</dbReference>
<reference evidence="1 2" key="1">
    <citation type="journal article" date="2020" name="FEMS Microbiol. Ecol.">
        <title>Temporal dynamics of bacterial communities during seed development and maturation.</title>
        <authorList>
            <person name="Chesneau G."/>
            <person name="Torres-Cortes G."/>
            <person name="Briand M."/>
            <person name="Darrasse A."/>
            <person name="Preveaux A."/>
            <person name="Marais C."/>
            <person name="Jacques M.A."/>
            <person name="Shade A."/>
            <person name="Barret M."/>
        </authorList>
    </citation>
    <scope>NUCLEOTIDE SEQUENCE [LARGE SCALE GENOMIC DNA]</scope>
    <source>
        <strain evidence="1 2">CFBP13732</strain>
    </source>
</reference>
<dbReference type="EMBL" id="JACYNN010000059">
    <property type="protein sequence ID" value="MBD8109416.1"/>
    <property type="molecule type" value="Genomic_DNA"/>
</dbReference>